<reference evidence="2" key="1">
    <citation type="submission" date="2019-04" db="EMBL/GenBank/DDBJ databases">
        <title>Sequencing of skin fungus with MAO and IRED activity.</title>
        <authorList>
            <person name="Marsaioli A.J."/>
            <person name="Bonatto J.M.C."/>
            <person name="Reis Junior O."/>
        </authorList>
    </citation>
    <scope>NUCLEOTIDE SEQUENCE</scope>
    <source>
        <strain evidence="2">30M1</strain>
    </source>
</reference>
<dbReference type="EMBL" id="SWKU01000001">
    <property type="protein sequence ID" value="KAF3010658.1"/>
    <property type="molecule type" value="Genomic_DNA"/>
</dbReference>
<evidence type="ECO:0000313" key="2">
    <source>
        <dbReference type="EMBL" id="KAF3010658.1"/>
    </source>
</evidence>
<evidence type="ECO:0000313" key="3">
    <source>
        <dbReference type="Proteomes" id="UP000801428"/>
    </source>
</evidence>
<dbReference type="Proteomes" id="UP000801428">
    <property type="component" value="Unassembled WGS sequence"/>
</dbReference>
<feature type="region of interest" description="Disordered" evidence="1">
    <location>
        <begin position="1"/>
        <end position="92"/>
    </location>
</feature>
<proteinExistence type="predicted"/>
<accession>A0A9P4TPI5</accession>
<gene>
    <name evidence="2" type="ORF">E8E13_004950</name>
</gene>
<dbReference type="AlphaFoldDB" id="A0A9P4TPI5"/>
<comment type="caution">
    <text evidence="2">The sequence shown here is derived from an EMBL/GenBank/DDBJ whole genome shotgun (WGS) entry which is preliminary data.</text>
</comment>
<dbReference type="OrthoDB" id="10602181at2759"/>
<protein>
    <submittedName>
        <fullName evidence="2">Uncharacterized protein</fullName>
    </submittedName>
</protein>
<evidence type="ECO:0000256" key="1">
    <source>
        <dbReference type="SAM" id="MobiDB-lite"/>
    </source>
</evidence>
<organism evidence="2 3">
    <name type="scientific">Curvularia kusanoi</name>
    <name type="common">Cochliobolus kusanoi</name>
    <dbReference type="NCBI Taxonomy" id="90978"/>
    <lineage>
        <taxon>Eukaryota</taxon>
        <taxon>Fungi</taxon>
        <taxon>Dikarya</taxon>
        <taxon>Ascomycota</taxon>
        <taxon>Pezizomycotina</taxon>
        <taxon>Dothideomycetes</taxon>
        <taxon>Pleosporomycetidae</taxon>
        <taxon>Pleosporales</taxon>
        <taxon>Pleosporineae</taxon>
        <taxon>Pleosporaceae</taxon>
        <taxon>Curvularia</taxon>
    </lineage>
</organism>
<keyword evidence="3" id="KW-1185">Reference proteome</keyword>
<name>A0A9P4TPI5_CURKU</name>
<sequence length="149" mass="16631">MSRRSDKASSSTSLPKPAPENIATREYYSTIPEDEADFDVECPSPKSAPEETDEQGSSEQGDWTELGQDGQPVLKAKHSPSPSEILLQSDLQDQMALGELDREMREKGRTVEERKEKLLALRGELEREREVQRSCSLETGLSFGCADRT</sequence>